<keyword evidence="5" id="KW-0663">Pyridoxal phosphate</keyword>
<keyword evidence="4 6" id="KW-0808">Transferase</keyword>
<dbReference type="PROSITE" id="PS00105">
    <property type="entry name" value="AA_TRANSFER_CLASS_1"/>
    <property type="match status" value="1"/>
</dbReference>
<keyword evidence="9" id="KW-1185">Reference proteome</keyword>
<dbReference type="InterPro" id="IPR004839">
    <property type="entry name" value="Aminotransferase_I/II_large"/>
</dbReference>
<protein>
    <recommendedName>
        <fullName evidence="6">Aminotransferase</fullName>
        <ecNumber evidence="6">2.6.1.-</ecNumber>
    </recommendedName>
</protein>
<dbReference type="PRINTS" id="PR00753">
    <property type="entry name" value="ACCSYNTHASE"/>
</dbReference>
<dbReference type="SUPFAM" id="SSF53383">
    <property type="entry name" value="PLP-dependent transferases"/>
    <property type="match status" value="1"/>
</dbReference>
<dbReference type="Proteomes" id="UP001251870">
    <property type="component" value="Unassembled WGS sequence"/>
</dbReference>
<gene>
    <name evidence="8" type="ORF">RIL96_08490</name>
</gene>
<evidence type="ECO:0000259" key="7">
    <source>
        <dbReference type="Pfam" id="PF00155"/>
    </source>
</evidence>
<dbReference type="PANTHER" id="PTHR46383:SF3">
    <property type="entry name" value="ASPARTATE AMINOTRANSFERASE-RELATED"/>
    <property type="match status" value="1"/>
</dbReference>
<organism evidence="8 9">
    <name type="scientific">Nesterenkonia aerolata</name>
    <dbReference type="NCBI Taxonomy" id="3074079"/>
    <lineage>
        <taxon>Bacteria</taxon>
        <taxon>Bacillati</taxon>
        <taxon>Actinomycetota</taxon>
        <taxon>Actinomycetes</taxon>
        <taxon>Micrococcales</taxon>
        <taxon>Micrococcaceae</taxon>
        <taxon>Nesterenkonia</taxon>
    </lineage>
</organism>
<evidence type="ECO:0000313" key="9">
    <source>
        <dbReference type="Proteomes" id="UP001251870"/>
    </source>
</evidence>
<dbReference type="Gene3D" id="3.90.1150.10">
    <property type="entry name" value="Aspartate Aminotransferase, domain 1"/>
    <property type="match status" value="1"/>
</dbReference>
<evidence type="ECO:0000256" key="4">
    <source>
        <dbReference type="ARBA" id="ARBA00022679"/>
    </source>
</evidence>
<dbReference type="InterPro" id="IPR015421">
    <property type="entry name" value="PyrdxlP-dep_Trfase_major"/>
</dbReference>
<reference evidence="8 9" key="1">
    <citation type="submission" date="2023-09" db="EMBL/GenBank/DDBJ databases">
        <title>Description of three actinobacteria isolated from air of manufacturing shop in a pharmaceutical factory.</title>
        <authorList>
            <person name="Zhang D.-F."/>
        </authorList>
    </citation>
    <scope>NUCLEOTIDE SEQUENCE [LARGE SCALE GENOMIC DNA]</scope>
    <source>
        <strain evidence="8 9">LY-0111</strain>
    </source>
</reference>
<comment type="cofactor">
    <cofactor evidence="1 6">
        <name>pyridoxal 5'-phosphate</name>
        <dbReference type="ChEBI" id="CHEBI:597326"/>
    </cofactor>
</comment>
<name>A0ABU2DTJ0_9MICC</name>
<accession>A0ABU2DTJ0</accession>
<dbReference type="InterPro" id="IPR015422">
    <property type="entry name" value="PyrdxlP-dep_Trfase_small"/>
</dbReference>
<evidence type="ECO:0000256" key="3">
    <source>
        <dbReference type="ARBA" id="ARBA00022576"/>
    </source>
</evidence>
<evidence type="ECO:0000256" key="6">
    <source>
        <dbReference type="RuleBase" id="RU000481"/>
    </source>
</evidence>
<evidence type="ECO:0000256" key="2">
    <source>
        <dbReference type="ARBA" id="ARBA00007441"/>
    </source>
</evidence>
<evidence type="ECO:0000313" key="8">
    <source>
        <dbReference type="EMBL" id="MDR8019600.1"/>
    </source>
</evidence>
<dbReference type="EMBL" id="JAVKGR010000009">
    <property type="protein sequence ID" value="MDR8019600.1"/>
    <property type="molecule type" value="Genomic_DNA"/>
</dbReference>
<keyword evidence="3 6" id="KW-0032">Aminotransferase</keyword>
<dbReference type="CDD" id="cd00609">
    <property type="entry name" value="AAT_like"/>
    <property type="match status" value="1"/>
</dbReference>
<dbReference type="EC" id="2.6.1.-" evidence="6"/>
<comment type="caution">
    <text evidence="8">The sequence shown here is derived from an EMBL/GenBank/DDBJ whole genome shotgun (WGS) entry which is preliminary data.</text>
</comment>
<dbReference type="RefSeq" id="WP_310548595.1">
    <property type="nucleotide sequence ID" value="NZ_JAVKGR010000009.1"/>
</dbReference>
<dbReference type="InterPro" id="IPR015424">
    <property type="entry name" value="PyrdxlP-dep_Trfase"/>
</dbReference>
<dbReference type="PANTHER" id="PTHR46383">
    <property type="entry name" value="ASPARTATE AMINOTRANSFERASE"/>
    <property type="match status" value="1"/>
</dbReference>
<dbReference type="InterPro" id="IPR004838">
    <property type="entry name" value="NHTrfase_class1_PyrdxlP-BS"/>
</dbReference>
<evidence type="ECO:0000256" key="1">
    <source>
        <dbReference type="ARBA" id="ARBA00001933"/>
    </source>
</evidence>
<dbReference type="Pfam" id="PF00155">
    <property type="entry name" value="Aminotran_1_2"/>
    <property type="match status" value="1"/>
</dbReference>
<comment type="similarity">
    <text evidence="2 6">Belongs to the class-I pyridoxal-phosphate-dependent aminotransferase family.</text>
</comment>
<evidence type="ECO:0000256" key="5">
    <source>
        <dbReference type="ARBA" id="ARBA00022898"/>
    </source>
</evidence>
<sequence length="397" mass="43092">MTLDESALSRTASQYPPSAIRGVFDRVAEQERLSGEPVVKLTVGEPDFDSPAHVIEAAMDSLRAGGTRYTPNTGIVELREAVARHYGQRWGRDVLPDNVMITAGGNEALLLAMSVILDPGDEVLVTDPAYPNYLGQAHLLKAQTVRIPLEPSDGFRLTAELVEPMISPRTKLLVLNSPSNPLGTVIAPQELEKLVELAERHGIYILSDEVYDRIIFGAQVGVQRVTSVAQVRPDFGRTLVVNSLSKSHAMTGWRLGFVIADARLVAPMPRLQEGIVGCLPEFVQRAAVAALDGPDASTQDMLARYERRRDRLIRGVTDLGLGYVRPDGAFYLFVDVRGTGLTSAEFTDRLLHEQRVAVVPGTAFGEAGEGFVRLSYAAGEETIDSALEGIGMFLASL</sequence>
<dbReference type="Gene3D" id="3.40.640.10">
    <property type="entry name" value="Type I PLP-dependent aspartate aminotransferase-like (Major domain)"/>
    <property type="match status" value="1"/>
</dbReference>
<dbReference type="InterPro" id="IPR050596">
    <property type="entry name" value="AspAT/PAT-like"/>
</dbReference>
<proteinExistence type="inferred from homology"/>
<dbReference type="GO" id="GO:0008483">
    <property type="term" value="F:transaminase activity"/>
    <property type="evidence" value="ECO:0007669"/>
    <property type="project" value="UniProtKB-KW"/>
</dbReference>
<feature type="domain" description="Aminotransferase class I/classII large" evidence="7">
    <location>
        <begin position="37"/>
        <end position="389"/>
    </location>
</feature>